<dbReference type="HOGENOM" id="CLU_133283_0_0_3"/>
<dbReference type="GO" id="GO:0016020">
    <property type="term" value="C:membrane"/>
    <property type="evidence" value="ECO:0007669"/>
    <property type="project" value="UniProtKB-SubCell"/>
</dbReference>
<comment type="subcellular location">
    <subcellularLocation>
        <location evidence="1">Membrane</location>
        <topology evidence="1">Multi-pass membrane protein</topology>
    </subcellularLocation>
</comment>
<evidence type="ECO:0000256" key="3">
    <source>
        <dbReference type="ARBA" id="ARBA00022989"/>
    </source>
</evidence>
<dbReference type="eggNOG" id="COG2314">
    <property type="taxonomic scope" value="Bacteria"/>
</dbReference>
<dbReference type="InterPro" id="IPR050932">
    <property type="entry name" value="TM2D1-3-like"/>
</dbReference>
<dbReference type="PANTHER" id="PTHR21016:SF25">
    <property type="entry name" value="TM2 DOMAIN-CONTAINING PROTEIN DDB_G0277895-RELATED"/>
    <property type="match status" value="1"/>
</dbReference>
<reference evidence="7 8" key="1">
    <citation type="submission" date="2012-06" db="EMBL/GenBank/DDBJ databases">
        <title>Finished chromosome of genome of Microcoleus sp. PCC 7113.</title>
        <authorList>
            <consortium name="US DOE Joint Genome Institute"/>
            <person name="Gugger M."/>
            <person name="Coursin T."/>
            <person name="Rippka R."/>
            <person name="Tandeau De Marsac N."/>
            <person name="Huntemann M."/>
            <person name="Wei C.-L."/>
            <person name="Han J."/>
            <person name="Detter J.C."/>
            <person name="Han C."/>
            <person name="Tapia R."/>
            <person name="Chen A."/>
            <person name="Kyrpides N."/>
            <person name="Mavromatis K."/>
            <person name="Markowitz V."/>
            <person name="Szeto E."/>
            <person name="Ivanova N."/>
            <person name="Pagani I."/>
            <person name="Pati A."/>
            <person name="Goodwin L."/>
            <person name="Nordberg H.P."/>
            <person name="Cantor M.N."/>
            <person name="Hua S.X."/>
            <person name="Woyke T."/>
            <person name="Kerfeld C.A."/>
        </authorList>
    </citation>
    <scope>NUCLEOTIDE SEQUENCE [LARGE SCALE GENOMIC DNA]</scope>
    <source>
        <strain evidence="7 8">PCC 7113</strain>
    </source>
</reference>
<evidence type="ECO:0000256" key="4">
    <source>
        <dbReference type="ARBA" id="ARBA00023136"/>
    </source>
</evidence>
<evidence type="ECO:0000256" key="1">
    <source>
        <dbReference type="ARBA" id="ARBA00004141"/>
    </source>
</evidence>
<keyword evidence="2 5" id="KW-0812">Transmembrane</keyword>
<evidence type="ECO:0000256" key="5">
    <source>
        <dbReference type="SAM" id="Phobius"/>
    </source>
</evidence>
<dbReference type="KEGG" id="mic:Mic7113_0615"/>
<dbReference type="EMBL" id="CP003630">
    <property type="protein sequence ID" value="AFZ16529.1"/>
    <property type="molecule type" value="Genomic_DNA"/>
</dbReference>
<feature type="transmembrane region" description="Helical" evidence="5">
    <location>
        <begin position="33"/>
        <end position="53"/>
    </location>
</feature>
<gene>
    <name evidence="7" type="ORF">Mic7113_0615</name>
</gene>
<dbReference type="AlphaFoldDB" id="K9W9S8"/>
<feature type="domain" description="TM2" evidence="6">
    <location>
        <begin position="3"/>
        <end position="50"/>
    </location>
</feature>
<dbReference type="OrthoDB" id="2004788at2"/>
<proteinExistence type="predicted"/>
<protein>
    <submittedName>
        <fullName evidence="7">Putative membrane protein</fullName>
    </submittedName>
</protein>
<evidence type="ECO:0000259" key="6">
    <source>
        <dbReference type="Pfam" id="PF05154"/>
    </source>
</evidence>
<sequence length="164" mass="18279">MRKTKVAYILWCTCFVGLAGVHRLYSGKYLSGLVWLFTLGFLGIGQLIDLALIPGMIEEKNLKDKWLSHRSNNHIAIIPEVVVGTANEIRPTFREPTNKVELSDIQTIFQLAKDNQGKVSLVDCVIATGKPASELRKALEYLCLEGFLAVDNYPEPGSLVYKLV</sequence>
<evidence type="ECO:0000313" key="7">
    <source>
        <dbReference type="EMBL" id="AFZ16529.1"/>
    </source>
</evidence>
<dbReference type="InterPro" id="IPR007829">
    <property type="entry name" value="TM2"/>
</dbReference>
<dbReference type="Proteomes" id="UP000010471">
    <property type="component" value="Chromosome"/>
</dbReference>
<dbReference type="Pfam" id="PF05154">
    <property type="entry name" value="TM2"/>
    <property type="match status" value="1"/>
</dbReference>
<dbReference type="PANTHER" id="PTHR21016">
    <property type="entry name" value="BETA-AMYLOID BINDING PROTEIN-RELATED"/>
    <property type="match status" value="1"/>
</dbReference>
<accession>K9W9S8</accession>
<keyword evidence="8" id="KW-1185">Reference proteome</keyword>
<dbReference type="RefSeq" id="WP_015180693.1">
    <property type="nucleotide sequence ID" value="NC_019738.1"/>
</dbReference>
<name>K9W9S8_9CYAN</name>
<evidence type="ECO:0000256" key="2">
    <source>
        <dbReference type="ARBA" id="ARBA00022692"/>
    </source>
</evidence>
<organism evidence="7 8">
    <name type="scientific">Allocoleopsis franciscana PCC 7113</name>
    <dbReference type="NCBI Taxonomy" id="1173027"/>
    <lineage>
        <taxon>Bacteria</taxon>
        <taxon>Bacillati</taxon>
        <taxon>Cyanobacteriota</taxon>
        <taxon>Cyanophyceae</taxon>
        <taxon>Coleofasciculales</taxon>
        <taxon>Coleofasciculaceae</taxon>
        <taxon>Allocoleopsis</taxon>
        <taxon>Allocoleopsis franciscana</taxon>
    </lineage>
</organism>
<keyword evidence="4 5" id="KW-0472">Membrane</keyword>
<evidence type="ECO:0000313" key="8">
    <source>
        <dbReference type="Proteomes" id="UP000010471"/>
    </source>
</evidence>
<keyword evidence="3 5" id="KW-1133">Transmembrane helix</keyword>